<gene>
    <name evidence="1" type="ORF">GCM10023224_06150</name>
</gene>
<name>A0ABP9G5L7_9ACTN</name>
<organism evidence="1 2">
    <name type="scientific">Streptomonospora halophila</name>
    <dbReference type="NCBI Taxonomy" id="427369"/>
    <lineage>
        <taxon>Bacteria</taxon>
        <taxon>Bacillati</taxon>
        <taxon>Actinomycetota</taxon>
        <taxon>Actinomycetes</taxon>
        <taxon>Streptosporangiales</taxon>
        <taxon>Nocardiopsidaceae</taxon>
        <taxon>Streptomonospora</taxon>
    </lineage>
</organism>
<dbReference type="Proteomes" id="UP001499993">
    <property type="component" value="Unassembled WGS sequence"/>
</dbReference>
<evidence type="ECO:0000313" key="2">
    <source>
        <dbReference type="Proteomes" id="UP001499993"/>
    </source>
</evidence>
<reference evidence="2" key="1">
    <citation type="journal article" date="2019" name="Int. J. Syst. Evol. Microbiol.">
        <title>The Global Catalogue of Microorganisms (GCM) 10K type strain sequencing project: providing services to taxonomists for standard genome sequencing and annotation.</title>
        <authorList>
            <consortium name="The Broad Institute Genomics Platform"/>
            <consortium name="The Broad Institute Genome Sequencing Center for Infectious Disease"/>
            <person name="Wu L."/>
            <person name="Ma J."/>
        </authorList>
    </citation>
    <scope>NUCLEOTIDE SEQUENCE [LARGE SCALE GENOMIC DNA]</scope>
    <source>
        <strain evidence="2">JCM 18123</strain>
    </source>
</reference>
<dbReference type="EMBL" id="BAABIK010000002">
    <property type="protein sequence ID" value="GAA4929412.1"/>
    <property type="molecule type" value="Genomic_DNA"/>
</dbReference>
<evidence type="ECO:0000313" key="1">
    <source>
        <dbReference type="EMBL" id="GAA4929412.1"/>
    </source>
</evidence>
<protein>
    <submittedName>
        <fullName evidence="1">Uncharacterized protein</fullName>
    </submittedName>
</protein>
<accession>A0ABP9G5L7</accession>
<proteinExistence type="predicted"/>
<comment type="caution">
    <text evidence="1">The sequence shown here is derived from an EMBL/GenBank/DDBJ whole genome shotgun (WGS) entry which is preliminary data.</text>
</comment>
<sequence>MRLAVFAAQPRINGYTAADEVTQVYDAQALIGPTAIMGPP</sequence>
<keyword evidence="2" id="KW-1185">Reference proteome</keyword>